<dbReference type="Pfam" id="PF13188">
    <property type="entry name" value="PAS_8"/>
    <property type="match status" value="1"/>
</dbReference>
<feature type="transmembrane region" description="Helical" evidence="1">
    <location>
        <begin position="181"/>
        <end position="199"/>
    </location>
</feature>
<evidence type="ECO:0000256" key="1">
    <source>
        <dbReference type="SAM" id="Phobius"/>
    </source>
</evidence>
<evidence type="ECO:0000313" key="5">
    <source>
        <dbReference type="Proteomes" id="UP000571017"/>
    </source>
</evidence>
<dbReference type="RefSeq" id="WP_181471866.1">
    <property type="nucleotide sequence ID" value="NZ_JACEFG010000002.1"/>
</dbReference>
<dbReference type="InterPro" id="IPR029787">
    <property type="entry name" value="Nucleotide_cyclase"/>
</dbReference>
<keyword evidence="5" id="KW-1185">Reference proteome</keyword>
<dbReference type="Gene3D" id="3.30.70.270">
    <property type="match status" value="1"/>
</dbReference>
<sequence length="504" mass="57337">MNWLDPYIYFLSGLGLIVLYLSLVLMQPPRKLSRTLLAFAAGLSGVFILLTVFELVSDDPGVMLWLRNLQQVTLIVAPIFVFGYAMELRQEAPRKTIRLISLLLIPSVIDTILIFTDSWHGWMRESVTVVKIWNYTEVSIESTFLNGFFGSYTFVIAVLTILLLIRNMFDVPKQFRKTHGLSALVVALPIVSILVMSSLPFEVPATFALSYSFMALLLIVVNKQMDFNAIWPVSRQEVLENLTEGIFLIDQQGKVIEFNSAAFQMIRRLFDGEKQREDVLHQAAAGTFQEVPELLQALGQKEDASFEYSRSGSYFNVDVRLLGEKSNHLRLVVWNDITDQKKVEHQLKELADLDPLTRLTNRRAFIDLYHDTNLEDRCFLLLDIDHFKNFNDKYGHMVGDDVLKHVSHLMKTCFTGAVLTRLGGEEFGILVDTRKYKAVNLAEAFQEALKEETCLINPIIEEEVTVSIGICEVVPGTPFEKAYQLADDAMYKAKSEGRDRIQVT</sequence>
<keyword evidence="1" id="KW-0472">Membrane</keyword>
<dbReference type="SMART" id="SM00267">
    <property type="entry name" value="GGDEF"/>
    <property type="match status" value="1"/>
</dbReference>
<dbReference type="InterPro" id="IPR031621">
    <property type="entry name" value="HisKA_7TM"/>
</dbReference>
<evidence type="ECO:0000259" key="3">
    <source>
        <dbReference type="PROSITE" id="PS50887"/>
    </source>
</evidence>
<dbReference type="PROSITE" id="PS50887">
    <property type="entry name" value="GGDEF"/>
    <property type="match status" value="1"/>
</dbReference>
<dbReference type="InterPro" id="IPR050469">
    <property type="entry name" value="Diguanylate_Cyclase"/>
</dbReference>
<dbReference type="InterPro" id="IPR035965">
    <property type="entry name" value="PAS-like_dom_sf"/>
</dbReference>
<dbReference type="Proteomes" id="UP000571017">
    <property type="component" value="Unassembled WGS sequence"/>
</dbReference>
<dbReference type="EMBL" id="JACEFG010000002">
    <property type="protein sequence ID" value="MBA2174805.1"/>
    <property type="molecule type" value="Genomic_DNA"/>
</dbReference>
<protein>
    <submittedName>
        <fullName evidence="4">Diguanylate cyclase</fullName>
    </submittedName>
</protein>
<dbReference type="InterPro" id="IPR000014">
    <property type="entry name" value="PAS"/>
</dbReference>
<feature type="transmembrane region" description="Helical" evidence="1">
    <location>
        <begin position="6"/>
        <end position="24"/>
    </location>
</feature>
<evidence type="ECO:0000313" key="4">
    <source>
        <dbReference type="EMBL" id="MBA2174805.1"/>
    </source>
</evidence>
<keyword evidence="1" id="KW-1133">Transmembrane helix</keyword>
<feature type="domain" description="PAS" evidence="2">
    <location>
        <begin position="237"/>
        <end position="266"/>
    </location>
</feature>
<gene>
    <name evidence="4" type="ORF">H0266_07865</name>
</gene>
<evidence type="ECO:0000259" key="2">
    <source>
        <dbReference type="PROSITE" id="PS50112"/>
    </source>
</evidence>
<feature type="transmembrane region" description="Helical" evidence="1">
    <location>
        <begin position="205"/>
        <end position="221"/>
    </location>
</feature>
<feature type="transmembrane region" description="Helical" evidence="1">
    <location>
        <begin position="36"/>
        <end position="56"/>
    </location>
</feature>
<dbReference type="InterPro" id="IPR043128">
    <property type="entry name" value="Rev_trsase/Diguanyl_cyclase"/>
</dbReference>
<dbReference type="SUPFAM" id="SSF55785">
    <property type="entry name" value="PYP-like sensor domain (PAS domain)"/>
    <property type="match status" value="1"/>
</dbReference>
<dbReference type="PROSITE" id="PS50112">
    <property type="entry name" value="PAS"/>
    <property type="match status" value="1"/>
</dbReference>
<feature type="transmembrane region" description="Helical" evidence="1">
    <location>
        <begin position="149"/>
        <end position="169"/>
    </location>
</feature>
<dbReference type="GO" id="GO:0052621">
    <property type="term" value="F:diguanylate cyclase activity"/>
    <property type="evidence" value="ECO:0007669"/>
    <property type="project" value="TreeGrafter"/>
</dbReference>
<dbReference type="InterPro" id="IPR000160">
    <property type="entry name" value="GGDEF_dom"/>
</dbReference>
<dbReference type="AlphaFoldDB" id="A0A838CSR1"/>
<dbReference type="SUPFAM" id="SSF55073">
    <property type="entry name" value="Nucleotide cyclase"/>
    <property type="match status" value="1"/>
</dbReference>
<dbReference type="Gene3D" id="3.30.450.20">
    <property type="entry name" value="PAS domain"/>
    <property type="match status" value="1"/>
</dbReference>
<comment type="caution">
    <text evidence="4">The sequence shown here is derived from an EMBL/GenBank/DDBJ whole genome shotgun (WGS) entry which is preliminary data.</text>
</comment>
<feature type="domain" description="GGDEF" evidence="3">
    <location>
        <begin position="375"/>
        <end position="504"/>
    </location>
</feature>
<dbReference type="NCBIfam" id="TIGR00254">
    <property type="entry name" value="GGDEF"/>
    <property type="match status" value="1"/>
</dbReference>
<feature type="transmembrane region" description="Helical" evidence="1">
    <location>
        <begin position="68"/>
        <end position="85"/>
    </location>
</feature>
<dbReference type="CDD" id="cd01949">
    <property type="entry name" value="GGDEF"/>
    <property type="match status" value="1"/>
</dbReference>
<keyword evidence="1" id="KW-0812">Transmembrane</keyword>
<reference evidence="4 5" key="1">
    <citation type="journal article" date="2004" name="Extremophiles">
        <title>Halobacillus locisalis sp. nov., a halophilic bacterium isolated from a marine solar saltern of the Yellow Sea in Korea.</title>
        <authorList>
            <person name="Yoon J.H."/>
            <person name="Kang K.H."/>
            <person name="Oh T.K."/>
            <person name="Park Y.H."/>
        </authorList>
    </citation>
    <scope>NUCLEOTIDE SEQUENCE [LARGE SCALE GENOMIC DNA]</scope>
    <source>
        <strain evidence="4 5">KCTC 3788</strain>
    </source>
</reference>
<organism evidence="4 5">
    <name type="scientific">Halobacillus locisalis</name>
    <dbReference type="NCBI Taxonomy" id="220753"/>
    <lineage>
        <taxon>Bacteria</taxon>
        <taxon>Bacillati</taxon>
        <taxon>Bacillota</taxon>
        <taxon>Bacilli</taxon>
        <taxon>Bacillales</taxon>
        <taxon>Bacillaceae</taxon>
        <taxon>Halobacillus</taxon>
    </lineage>
</organism>
<dbReference type="PANTHER" id="PTHR45138">
    <property type="entry name" value="REGULATORY COMPONENTS OF SENSORY TRANSDUCTION SYSTEM"/>
    <property type="match status" value="1"/>
</dbReference>
<accession>A0A838CSR1</accession>
<dbReference type="Pfam" id="PF16927">
    <property type="entry name" value="HisKA_7TM"/>
    <property type="match status" value="1"/>
</dbReference>
<feature type="transmembrane region" description="Helical" evidence="1">
    <location>
        <begin position="97"/>
        <end position="116"/>
    </location>
</feature>
<dbReference type="Pfam" id="PF00990">
    <property type="entry name" value="GGDEF"/>
    <property type="match status" value="1"/>
</dbReference>
<proteinExistence type="predicted"/>
<name>A0A838CSR1_9BACI</name>
<dbReference type="PANTHER" id="PTHR45138:SF9">
    <property type="entry name" value="DIGUANYLATE CYCLASE DGCM-RELATED"/>
    <property type="match status" value="1"/>
</dbReference>